<evidence type="ECO:0000256" key="4">
    <source>
        <dbReference type="ARBA" id="ARBA00023172"/>
    </source>
</evidence>
<name>A0A7V0XFY4_UNCW3</name>
<comment type="domain">
    <text evidence="6">Has three domains with a flexible linker between the domains II and III and assumes an 'L' shape. Domain III is highly mobile and contacts RuvB.</text>
</comment>
<gene>
    <name evidence="6" type="primary">ruvA</name>
    <name evidence="8" type="ORF">ENN51_09625</name>
</gene>
<evidence type="ECO:0000313" key="8">
    <source>
        <dbReference type="EMBL" id="HDR00524.1"/>
    </source>
</evidence>
<keyword evidence="5 6" id="KW-0234">DNA repair</keyword>
<evidence type="ECO:0000256" key="5">
    <source>
        <dbReference type="ARBA" id="ARBA00023204"/>
    </source>
</evidence>
<dbReference type="HAMAP" id="MF_00031">
    <property type="entry name" value="DNA_HJ_migration_RuvA"/>
    <property type="match status" value="1"/>
</dbReference>
<keyword evidence="3 6" id="KW-0238">DNA-binding</keyword>
<dbReference type="Proteomes" id="UP000885672">
    <property type="component" value="Unassembled WGS sequence"/>
</dbReference>
<dbReference type="InterPro" id="IPR013849">
    <property type="entry name" value="DNA_helicase_Holl-junc_RuvA_I"/>
</dbReference>
<dbReference type="SMART" id="SM00278">
    <property type="entry name" value="HhH1"/>
    <property type="match status" value="2"/>
</dbReference>
<dbReference type="InterPro" id="IPR010994">
    <property type="entry name" value="RuvA_2-like"/>
</dbReference>
<dbReference type="InterPro" id="IPR012340">
    <property type="entry name" value="NA-bd_OB-fold"/>
</dbReference>
<feature type="domain" description="Helix-hairpin-helix DNA-binding motif class 1" evidence="7">
    <location>
        <begin position="108"/>
        <end position="127"/>
    </location>
</feature>
<dbReference type="Pfam" id="PF14520">
    <property type="entry name" value="HHH_5"/>
    <property type="match status" value="1"/>
</dbReference>
<reference evidence="8" key="1">
    <citation type="journal article" date="2020" name="mSystems">
        <title>Genome- and Community-Level Interaction Insights into Carbon Utilization and Element Cycling Functions of Hydrothermarchaeota in Hydrothermal Sediment.</title>
        <authorList>
            <person name="Zhou Z."/>
            <person name="Liu Y."/>
            <person name="Xu W."/>
            <person name="Pan J."/>
            <person name="Luo Z.H."/>
            <person name="Li M."/>
        </authorList>
    </citation>
    <scope>NUCLEOTIDE SEQUENCE [LARGE SCALE GENOMIC DNA]</scope>
    <source>
        <strain evidence="8">SpSt-1182</strain>
    </source>
</reference>
<evidence type="ECO:0000256" key="3">
    <source>
        <dbReference type="ARBA" id="ARBA00023125"/>
    </source>
</evidence>
<protein>
    <recommendedName>
        <fullName evidence="6">Holliday junction branch migration complex subunit RuvA</fullName>
    </recommendedName>
</protein>
<comment type="function">
    <text evidence="6">The RuvA-RuvB-RuvC complex processes Holliday junction (HJ) DNA during genetic recombination and DNA repair, while the RuvA-RuvB complex plays an important role in the rescue of blocked DNA replication forks via replication fork reversal (RFR). RuvA specifically binds to HJ cruciform DNA, conferring on it an open structure. The RuvB hexamer acts as an ATP-dependent pump, pulling dsDNA into and through the RuvAB complex. HJ branch migration allows RuvC to scan DNA until it finds its consensus sequence, where it cleaves and resolves the cruciform DNA.</text>
</comment>
<keyword evidence="4 6" id="KW-0233">DNA recombination</keyword>
<dbReference type="Gene3D" id="2.40.50.140">
    <property type="entry name" value="Nucleic acid-binding proteins"/>
    <property type="match status" value="1"/>
</dbReference>
<dbReference type="Gene3D" id="1.10.150.20">
    <property type="entry name" value="5' to 3' exonuclease, C-terminal subdomain"/>
    <property type="match status" value="1"/>
</dbReference>
<dbReference type="GO" id="GO:0009379">
    <property type="term" value="C:Holliday junction helicase complex"/>
    <property type="evidence" value="ECO:0007669"/>
    <property type="project" value="InterPro"/>
</dbReference>
<dbReference type="InterPro" id="IPR000085">
    <property type="entry name" value="RuvA"/>
</dbReference>
<comment type="similarity">
    <text evidence="6">Belongs to the RuvA family.</text>
</comment>
<comment type="subcellular location">
    <subcellularLocation>
        <location evidence="6">Cytoplasm</location>
    </subcellularLocation>
</comment>
<dbReference type="GO" id="GO:0009378">
    <property type="term" value="F:four-way junction helicase activity"/>
    <property type="evidence" value="ECO:0007669"/>
    <property type="project" value="InterPro"/>
</dbReference>
<keyword evidence="1 6" id="KW-0963">Cytoplasm</keyword>
<dbReference type="SUPFAM" id="SSF50249">
    <property type="entry name" value="Nucleic acid-binding proteins"/>
    <property type="match status" value="1"/>
</dbReference>
<dbReference type="Pfam" id="PF07499">
    <property type="entry name" value="RuvA_C"/>
    <property type="match status" value="1"/>
</dbReference>
<organism evidence="8">
    <name type="scientific">candidate division WOR-3 bacterium</name>
    <dbReference type="NCBI Taxonomy" id="2052148"/>
    <lineage>
        <taxon>Bacteria</taxon>
        <taxon>Bacteria division WOR-3</taxon>
    </lineage>
</organism>
<dbReference type="InterPro" id="IPR003583">
    <property type="entry name" value="Hlx-hairpin-Hlx_DNA-bd_motif"/>
</dbReference>
<dbReference type="Gene3D" id="1.10.8.10">
    <property type="entry name" value="DNA helicase RuvA subunit, C-terminal domain"/>
    <property type="match status" value="1"/>
</dbReference>
<dbReference type="GO" id="GO:0005524">
    <property type="term" value="F:ATP binding"/>
    <property type="evidence" value="ECO:0007669"/>
    <property type="project" value="InterPro"/>
</dbReference>
<dbReference type="AlphaFoldDB" id="A0A7V0XFY4"/>
<dbReference type="GO" id="GO:0006310">
    <property type="term" value="P:DNA recombination"/>
    <property type="evidence" value="ECO:0007669"/>
    <property type="project" value="UniProtKB-UniRule"/>
</dbReference>
<comment type="caution">
    <text evidence="8">The sequence shown here is derived from an EMBL/GenBank/DDBJ whole genome shotgun (WGS) entry which is preliminary data.</text>
</comment>
<evidence type="ECO:0000256" key="2">
    <source>
        <dbReference type="ARBA" id="ARBA00022763"/>
    </source>
</evidence>
<dbReference type="InterPro" id="IPR011114">
    <property type="entry name" value="RuvA_C"/>
</dbReference>
<evidence type="ECO:0000259" key="7">
    <source>
        <dbReference type="SMART" id="SM00278"/>
    </source>
</evidence>
<dbReference type="SUPFAM" id="SSF47781">
    <property type="entry name" value="RuvA domain 2-like"/>
    <property type="match status" value="1"/>
</dbReference>
<dbReference type="Pfam" id="PF01330">
    <property type="entry name" value="RuvA_N"/>
    <property type="match status" value="1"/>
</dbReference>
<accession>A0A7V0XFY4</accession>
<dbReference type="GO" id="GO:0006281">
    <property type="term" value="P:DNA repair"/>
    <property type="evidence" value="ECO:0007669"/>
    <property type="project" value="UniProtKB-UniRule"/>
</dbReference>
<dbReference type="EMBL" id="DSBX01000369">
    <property type="protein sequence ID" value="HDR00524.1"/>
    <property type="molecule type" value="Genomic_DNA"/>
</dbReference>
<comment type="caution">
    <text evidence="6">Lacks conserved residue(s) required for the propagation of feature annotation.</text>
</comment>
<dbReference type="GO" id="GO:0000400">
    <property type="term" value="F:four-way junction DNA binding"/>
    <property type="evidence" value="ECO:0007669"/>
    <property type="project" value="UniProtKB-UniRule"/>
</dbReference>
<evidence type="ECO:0000256" key="1">
    <source>
        <dbReference type="ARBA" id="ARBA00022490"/>
    </source>
</evidence>
<evidence type="ECO:0000256" key="6">
    <source>
        <dbReference type="HAMAP-Rule" id="MF_00031"/>
    </source>
</evidence>
<proteinExistence type="inferred from homology"/>
<sequence>MIALVAGRLAEKEPTRVMVDCRGIGFELRVPLSTSNRLGSVGEQVSLLVVPRLTREGMDLFGFLDPAERDTFRLLLSVTGIGPKAGLNILSRFSPDEVRELIAAGRADVIRTVPGIGPKRAERVLRELAEKSPGPEVATGTLADAESALVSLGLTRREARARLGRVPNAAGLDLAALLRFALQQRD</sequence>
<feature type="region of interest" description="Domain I" evidence="6">
    <location>
        <begin position="1"/>
        <end position="64"/>
    </location>
</feature>
<comment type="subunit">
    <text evidence="6">Homotetramer. Forms an RuvA(8)-RuvB(12)-Holliday junction (HJ) complex. HJ DNA is sandwiched between 2 RuvA tetramers; dsDNA enters through RuvA and exits via RuvB. An RuvB hexamer assembles on each DNA strand where it exits the tetramer. Each RuvB hexamer is contacted by two RuvA subunits (via domain III) on 2 adjacent RuvB subunits; this complex drives branch migration. In the full resolvosome a probable DNA-RuvA(4)-RuvB(12)-RuvC(2) complex forms which resolves the HJ.</text>
</comment>
<dbReference type="GO" id="GO:0005737">
    <property type="term" value="C:cytoplasm"/>
    <property type="evidence" value="ECO:0007669"/>
    <property type="project" value="UniProtKB-SubCell"/>
</dbReference>
<feature type="region of interest" description="Domain II" evidence="6">
    <location>
        <begin position="65"/>
        <end position="142"/>
    </location>
</feature>
<dbReference type="NCBIfam" id="TIGR00084">
    <property type="entry name" value="ruvA"/>
    <property type="match status" value="1"/>
</dbReference>
<feature type="domain" description="Helix-hairpin-helix DNA-binding motif class 1" evidence="7">
    <location>
        <begin position="73"/>
        <end position="92"/>
    </location>
</feature>
<dbReference type="GO" id="GO:0048476">
    <property type="term" value="C:Holliday junction resolvase complex"/>
    <property type="evidence" value="ECO:0007669"/>
    <property type="project" value="UniProtKB-UniRule"/>
</dbReference>
<keyword evidence="2 6" id="KW-0227">DNA damage</keyword>
<feature type="region of interest" description="Domain III" evidence="6">
    <location>
        <begin position="144"/>
        <end position="186"/>
    </location>
</feature>